<dbReference type="NCBIfam" id="TIGR01484">
    <property type="entry name" value="HAD-SF-IIB"/>
    <property type="match status" value="1"/>
</dbReference>
<comment type="similarity">
    <text evidence="3 5">Belongs to the trehalose phosphatase family.</text>
</comment>
<dbReference type="EMBL" id="QHHQ01000002">
    <property type="protein sequence ID" value="RAI01503.1"/>
    <property type="molecule type" value="Genomic_DNA"/>
</dbReference>
<dbReference type="InterPro" id="IPR003337">
    <property type="entry name" value="Trehalose_PPase"/>
</dbReference>
<dbReference type="OrthoDB" id="9782449at2"/>
<proteinExistence type="inferred from homology"/>
<dbReference type="UniPathway" id="UPA00299"/>
<dbReference type="AlphaFoldDB" id="A0A8B2NUW5"/>
<comment type="cofactor">
    <cofactor evidence="5">
        <name>Mg(2+)</name>
        <dbReference type="ChEBI" id="CHEBI:18420"/>
    </cofactor>
</comment>
<evidence type="ECO:0000256" key="3">
    <source>
        <dbReference type="ARBA" id="ARBA00008770"/>
    </source>
</evidence>
<keyword evidence="7" id="KW-1185">Reference proteome</keyword>
<keyword evidence="5" id="KW-0479">Metal-binding</keyword>
<comment type="function">
    <text evidence="5">Removes the phosphate from trehalose 6-phosphate to produce free trehalose.</text>
</comment>
<dbReference type="InterPro" id="IPR044651">
    <property type="entry name" value="OTSB-like"/>
</dbReference>
<dbReference type="GO" id="GO:0046872">
    <property type="term" value="F:metal ion binding"/>
    <property type="evidence" value="ECO:0007669"/>
    <property type="project" value="UniProtKB-KW"/>
</dbReference>
<keyword evidence="4 5" id="KW-0378">Hydrolase</keyword>
<dbReference type="PANTHER" id="PTHR43768:SF3">
    <property type="entry name" value="TREHALOSE 6-PHOSPHATE PHOSPHATASE"/>
    <property type="match status" value="1"/>
</dbReference>
<dbReference type="Proteomes" id="UP000249590">
    <property type="component" value="Unassembled WGS sequence"/>
</dbReference>
<evidence type="ECO:0000256" key="5">
    <source>
        <dbReference type="RuleBase" id="RU361117"/>
    </source>
</evidence>
<dbReference type="Pfam" id="PF02358">
    <property type="entry name" value="Trehalose_PPase"/>
    <property type="match status" value="1"/>
</dbReference>
<dbReference type="SFLD" id="SFLDS00003">
    <property type="entry name" value="Haloacid_Dehalogenase"/>
    <property type="match status" value="1"/>
</dbReference>
<organism evidence="6 7">
    <name type="scientific">Acuticoccus sediminis</name>
    <dbReference type="NCBI Taxonomy" id="2184697"/>
    <lineage>
        <taxon>Bacteria</taxon>
        <taxon>Pseudomonadati</taxon>
        <taxon>Pseudomonadota</taxon>
        <taxon>Alphaproteobacteria</taxon>
        <taxon>Hyphomicrobiales</taxon>
        <taxon>Amorphaceae</taxon>
        <taxon>Acuticoccus</taxon>
    </lineage>
</organism>
<dbReference type="NCBIfam" id="TIGR00685">
    <property type="entry name" value="T6PP"/>
    <property type="match status" value="1"/>
</dbReference>
<dbReference type="InterPro" id="IPR006439">
    <property type="entry name" value="HAD-SF_hydro_IA"/>
</dbReference>
<dbReference type="Gene3D" id="3.30.70.1020">
    <property type="entry name" value="Trehalose-6-phosphate phosphatase related protein, domain 2"/>
    <property type="match status" value="1"/>
</dbReference>
<evidence type="ECO:0000256" key="1">
    <source>
        <dbReference type="ARBA" id="ARBA00005199"/>
    </source>
</evidence>
<comment type="catalytic activity">
    <reaction evidence="5">
        <text>alpha,alpha-trehalose 6-phosphate + H2O = alpha,alpha-trehalose + phosphate</text>
        <dbReference type="Rhea" id="RHEA:23420"/>
        <dbReference type="ChEBI" id="CHEBI:15377"/>
        <dbReference type="ChEBI" id="CHEBI:16551"/>
        <dbReference type="ChEBI" id="CHEBI:43474"/>
        <dbReference type="ChEBI" id="CHEBI:58429"/>
        <dbReference type="EC" id="3.1.3.12"/>
    </reaction>
</comment>
<dbReference type="Pfam" id="PF00702">
    <property type="entry name" value="Hydrolase"/>
    <property type="match status" value="1"/>
</dbReference>
<dbReference type="InterPro" id="IPR023214">
    <property type="entry name" value="HAD_sf"/>
</dbReference>
<dbReference type="NCBIfam" id="TIGR02009">
    <property type="entry name" value="PGMB-YQAB-SF"/>
    <property type="match status" value="1"/>
</dbReference>
<dbReference type="InterPro" id="IPR010976">
    <property type="entry name" value="B-phosphoglucomutase_hydrolase"/>
</dbReference>
<evidence type="ECO:0000256" key="4">
    <source>
        <dbReference type="ARBA" id="ARBA00022801"/>
    </source>
</evidence>
<dbReference type="GO" id="GO:0004805">
    <property type="term" value="F:trehalose-phosphatase activity"/>
    <property type="evidence" value="ECO:0007669"/>
    <property type="project" value="UniProtKB-EC"/>
</dbReference>
<evidence type="ECO:0000313" key="6">
    <source>
        <dbReference type="EMBL" id="RAI01503.1"/>
    </source>
</evidence>
<dbReference type="GO" id="GO:0005992">
    <property type="term" value="P:trehalose biosynthetic process"/>
    <property type="evidence" value="ECO:0007669"/>
    <property type="project" value="UniProtKB-UniPathway"/>
</dbReference>
<dbReference type="InterPro" id="IPR006379">
    <property type="entry name" value="HAD-SF_hydro_IIB"/>
</dbReference>
<comment type="pathway">
    <text evidence="1 5">Glycan biosynthesis; trehalose biosynthesis.</text>
</comment>
<evidence type="ECO:0000313" key="7">
    <source>
        <dbReference type="Proteomes" id="UP000249590"/>
    </source>
</evidence>
<dbReference type="SUPFAM" id="SSF56784">
    <property type="entry name" value="HAD-like"/>
    <property type="match status" value="2"/>
</dbReference>
<comment type="caution">
    <text evidence="6">The sequence shown here is derived from an EMBL/GenBank/DDBJ whole genome shotgun (WGS) entry which is preliminary data.</text>
</comment>
<dbReference type="PANTHER" id="PTHR43768">
    <property type="entry name" value="TREHALOSE 6-PHOSPHATE PHOSPHATASE"/>
    <property type="match status" value="1"/>
</dbReference>
<gene>
    <name evidence="6" type="primary">otsB</name>
    <name evidence="6" type="ORF">DLJ53_08710</name>
</gene>
<dbReference type="InterPro" id="IPR023198">
    <property type="entry name" value="PGP-like_dom2"/>
</dbReference>
<protein>
    <recommendedName>
        <fullName evidence="5">Trehalose 6-phosphate phosphatase</fullName>
        <ecNumber evidence="5">3.1.3.12</ecNumber>
    </recommendedName>
</protein>
<comment type="similarity">
    <text evidence="2">Belongs to the HAD-like hydrolase superfamily. CbbY/CbbZ/Gph/YieH family.</text>
</comment>
<reference evidence="6 7" key="1">
    <citation type="submission" date="2018-05" db="EMBL/GenBank/DDBJ databases">
        <title>Acuticoccus sediminis sp. nov., isolated from deep-sea sediment of Indian Ocean.</title>
        <authorList>
            <person name="Liu X."/>
            <person name="Lai Q."/>
            <person name="Du Y."/>
            <person name="Sun F."/>
            <person name="Zhang X."/>
            <person name="Wang S."/>
            <person name="Shao Z."/>
        </authorList>
    </citation>
    <scope>NUCLEOTIDE SEQUENCE [LARGE SCALE GENOMIC DNA]</scope>
    <source>
        <strain evidence="6 7">PTG4-2</strain>
    </source>
</reference>
<dbReference type="InterPro" id="IPR036412">
    <property type="entry name" value="HAD-like_sf"/>
</dbReference>
<dbReference type="SFLD" id="SFLDG01129">
    <property type="entry name" value="C1.5:_HAD__Beta-PGM__Phosphata"/>
    <property type="match status" value="1"/>
</dbReference>
<dbReference type="NCBIfam" id="TIGR01509">
    <property type="entry name" value="HAD-SF-IA-v3"/>
    <property type="match status" value="1"/>
</dbReference>
<keyword evidence="5" id="KW-0460">Magnesium</keyword>
<dbReference type="Gene3D" id="3.40.50.1000">
    <property type="entry name" value="HAD superfamily/HAD-like"/>
    <property type="match status" value="2"/>
</dbReference>
<dbReference type="EC" id="3.1.3.12" evidence="5"/>
<evidence type="ECO:0000256" key="2">
    <source>
        <dbReference type="ARBA" id="ARBA00006171"/>
    </source>
</evidence>
<sequence length="526" mass="56626">MSHADRQERTIDAVIFDLDGVVTRTARLHAAAWKRLFDDYLAQRAAQRGDEPFQPFDADEDYRRFVDGKPRYEGVRSFLESRGIALPWGDPADPPEAKTVCGLGNAKNALFQQLLASGGVEVFESSVAFIRALKENGIKVALVSSSKNTAAVLASAGLGNLLEVRVDGVEAARLGLEGKPHPDTFLEAARRLGVEPARAAVVEDAIAGVAAGRAGNFGLVIGVVRSGDGTEFRAGGADIVVSDLKELNDGAALWARPRMDAAALPNALDRAAEFRARLARKRPAVFLDYDGTLTPIVDRPELAVLSEDMRAVVRGLAERCPVAIVSGRDRADVERLVALDGLVYAGSHGFDIAGPGGLRKEHERAAAFLPALDRAEERLRREVAGIDGALVERKKFAIAVHYRLVADDQVARVESAVEAVAAEITDLRRTAAKKVFALRPRVDWDKGRAVLWLLTALGLDRENVLPLYLGDDDTDEDAFAALNGRGLGILVTEAEHPTAADYVLANTEEVGRFLGELVAILGDPTR</sequence>
<dbReference type="Gene3D" id="1.10.150.240">
    <property type="entry name" value="Putative phosphatase, domain 2"/>
    <property type="match status" value="1"/>
</dbReference>
<dbReference type="CDD" id="cd01627">
    <property type="entry name" value="HAD_TPP"/>
    <property type="match status" value="1"/>
</dbReference>
<name>A0A8B2NUW5_9HYPH</name>
<accession>A0A8B2NUW5</accession>